<dbReference type="Pfam" id="PF01554">
    <property type="entry name" value="MatE"/>
    <property type="match status" value="2"/>
</dbReference>
<feature type="transmembrane region" description="Helical" evidence="7">
    <location>
        <begin position="318"/>
        <end position="341"/>
    </location>
</feature>
<name>A0A6M5U8H9_9MICO</name>
<keyword evidence="3" id="KW-1003">Cell membrane</keyword>
<dbReference type="PIRSF" id="PIRSF006603">
    <property type="entry name" value="DinF"/>
    <property type="match status" value="1"/>
</dbReference>
<feature type="transmembrane region" description="Helical" evidence="7">
    <location>
        <begin position="288"/>
        <end position="306"/>
    </location>
</feature>
<evidence type="ECO:0000256" key="6">
    <source>
        <dbReference type="ARBA" id="ARBA00023136"/>
    </source>
</evidence>
<keyword evidence="2" id="KW-0813">Transport</keyword>
<evidence type="ECO:0000256" key="5">
    <source>
        <dbReference type="ARBA" id="ARBA00022989"/>
    </source>
</evidence>
<feature type="transmembrane region" description="Helical" evidence="7">
    <location>
        <begin position="422"/>
        <end position="440"/>
    </location>
</feature>
<dbReference type="NCBIfam" id="TIGR00797">
    <property type="entry name" value="matE"/>
    <property type="match status" value="1"/>
</dbReference>
<dbReference type="PANTHER" id="PTHR42925:SF2">
    <property type="entry name" value="NA+ DRIVEN MULTIDRUG EFFLUX PUMP"/>
    <property type="match status" value="1"/>
</dbReference>
<dbReference type="GO" id="GO:0005886">
    <property type="term" value="C:plasma membrane"/>
    <property type="evidence" value="ECO:0007669"/>
    <property type="project" value="UniProtKB-SubCell"/>
</dbReference>
<dbReference type="PANTHER" id="PTHR42925">
    <property type="entry name" value="MULTIDRUG AND TOXIN EFFLUX PROTEIN MATE FAMILY"/>
    <property type="match status" value="1"/>
</dbReference>
<dbReference type="GO" id="GO:0015297">
    <property type="term" value="F:antiporter activity"/>
    <property type="evidence" value="ECO:0007669"/>
    <property type="project" value="InterPro"/>
</dbReference>
<feature type="transmembrane region" description="Helical" evidence="7">
    <location>
        <begin position="200"/>
        <end position="219"/>
    </location>
</feature>
<keyword evidence="6 7" id="KW-0472">Membrane</keyword>
<organism evidence="8 9">
    <name type="scientific">Cellulosimicrobium protaetiae</name>
    <dbReference type="NCBI Taxonomy" id="2587808"/>
    <lineage>
        <taxon>Bacteria</taxon>
        <taxon>Bacillati</taxon>
        <taxon>Actinomycetota</taxon>
        <taxon>Actinomycetes</taxon>
        <taxon>Micrococcales</taxon>
        <taxon>Promicromonosporaceae</taxon>
        <taxon>Cellulosimicrobium</taxon>
    </lineage>
</organism>
<dbReference type="InterPro" id="IPR047135">
    <property type="entry name" value="YsiQ"/>
</dbReference>
<dbReference type="Proteomes" id="UP000451354">
    <property type="component" value="Chromosome"/>
</dbReference>
<accession>A0A6M5U8H9</accession>
<dbReference type="OrthoDB" id="9780160at2"/>
<dbReference type="InterPro" id="IPR002528">
    <property type="entry name" value="MATE_fam"/>
</dbReference>
<gene>
    <name evidence="8" type="ORF">FIC82_000040</name>
</gene>
<feature type="transmembrane region" description="Helical" evidence="7">
    <location>
        <begin position="393"/>
        <end position="416"/>
    </location>
</feature>
<evidence type="ECO:0000256" key="7">
    <source>
        <dbReference type="SAM" id="Phobius"/>
    </source>
</evidence>
<evidence type="ECO:0000256" key="4">
    <source>
        <dbReference type="ARBA" id="ARBA00022692"/>
    </source>
</evidence>
<dbReference type="KEGG" id="cprt:FIC82_000040"/>
<feature type="transmembrane region" description="Helical" evidence="7">
    <location>
        <begin position="134"/>
        <end position="156"/>
    </location>
</feature>
<feature type="transmembrane region" description="Helical" evidence="7">
    <location>
        <begin position="46"/>
        <end position="71"/>
    </location>
</feature>
<reference evidence="8 9" key="1">
    <citation type="journal article" date="2022" name="Int. J. Syst. Evol. Microbiol.">
        <title>Cellulosimicrobium protaetiae sp. nov., isolated from the gut of the larva of Protaetia brevitarsis seulensis.</title>
        <authorList>
            <person name="Le Han H."/>
            <person name="Nguyen T.T.H."/>
            <person name="Li Z."/>
            <person name="Shin N.R."/>
            <person name="Kim S.G."/>
        </authorList>
    </citation>
    <scope>NUCLEOTIDE SEQUENCE [LARGE SCALE GENOMIC DNA]</scope>
    <source>
        <strain evidence="8 9">BI34</strain>
    </source>
</reference>
<feature type="transmembrane region" description="Helical" evidence="7">
    <location>
        <begin position="240"/>
        <end position="268"/>
    </location>
</feature>
<evidence type="ECO:0000313" key="8">
    <source>
        <dbReference type="EMBL" id="QJW34827.1"/>
    </source>
</evidence>
<evidence type="ECO:0000256" key="2">
    <source>
        <dbReference type="ARBA" id="ARBA00022448"/>
    </source>
</evidence>
<feature type="transmembrane region" description="Helical" evidence="7">
    <location>
        <begin position="361"/>
        <end position="381"/>
    </location>
</feature>
<sequence>MAPALSGVALRQVLGVAVPMAAQTVFFSSKGIVDAAMLGSQSEADVAAIGLAARAMFVASMFVVGLSVGAAQIGAQIWGGDGPDRDAALRRTVWLGWVVSTAAGVLVAVLFLVFPREVMALGTDSPEVVERGAGFLRLVSGTYVLLAYTTTVSAGLRVMGRASVGMVYAGLGVLLNVGLNAVLITRLWGFPALGITGAAYGTLVSACVETLLLALHLRCGRRLLGTFPRAELAGIRRDDVLALVRLAVPAAVNSTLWALGVFAFYAVVGGMGVHSATALAILSPVESLSLAFSVGLANGTAVLLGARLGAGAFDEAYALARSLVVVSAVAGAVTGLVVWLLERPVLGLFPGVSPESRELTGDLFDVMVVGFVLKSVAMTLVMGVLRSGGEARFCLLLDVVAQWVLLLPLAVLLRFVVGAEPVHVFALLLLEEAFRIVVAARRVRSRRWVASLVPAT</sequence>
<dbReference type="GO" id="GO:0042910">
    <property type="term" value="F:xenobiotic transmembrane transporter activity"/>
    <property type="evidence" value="ECO:0007669"/>
    <property type="project" value="InterPro"/>
</dbReference>
<dbReference type="InterPro" id="IPR048279">
    <property type="entry name" value="MdtK-like"/>
</dbReference>
<evidence type="ECO:0000256" key="3">
    <source>
        <dbReference type="ARBA" id="ARBA00022475"/>
    </source>
</evidence>
<dbReference type="EMBL" id="CP052757">
    <property type="protein sequence ID" value="QJW34827.1"/>
    <property type="molecule type" value="Genomic_DNA"/>
</dbReference>
<keyword evidence="5 7" id="KW-1133">Transmembrane helix</keyword>
<comment type="subcellular location">
    <subcellularLocation>
        <location evidence="1">Cell membrane</location>
        <topology evidence="1">Multi-pass membrane protein</topology>
    </subcellularLocation>
</comment>
<protein>
    <submittedName>
        <fullName evidence="8">MATE family efflux transporter</fullName>
    </submittedName>
</protein>
<keyword evidence="9" id="KW-1185">Reference proteome</keyword>
<keyword evidence="4 7" id="KW-0812">Transmembrane</keyword>
<feature type="transmembrane region" description="Helical" evidence="7">
    <location>
        <begin position="92"/>
        <end position="114"/>
    </location>
</feature>
<evidence type="ECO:0000313" key="9">
    <source>
        <dbReference type="Proteomes" id="UP000451354"/>
    </source>
</evidence>
<evidence type="ECO:0000256" key="1">
    <source>
        <dbReference type="ARBA" id="ARBA00004651"/>
    </source>
</evidence>
<dbReference type="AlphaFoldDB" id="A0A6M5U8H9"/>
<dbReference type="RefSeq" id="WP_154797082.1">
    <property type="nucleotide sequence ID" value="NZ_CP052757.1"/>
</dbReference>
<proteinExistence type="predicted"/>
<feature type="transmembrane region" description="Helical" evidence="7">
    <location>
        <begin position="168"/>
        <end position="188"/>
    </location>
</feature>